<dbReference type="PANTHER" id="PTHR33492">
    <property type="entry name" value="OSJNBA0043A12.37 PROTEIN-RELATED"/>
    <property type="match status" value="1"/>
</dbReference>
<dbReference type="InterPro" id="IPR044822">
    <property type="entry name" value="Myb_DNA-bind_4"/>
</dbReference>
<comment type="caution">
    <text evidence="3">The sequence shown here is derived from an EMBL/GenBank/DDBJ whole genome shotgun (WGS) entry which is preliminary data.</text>
</comment>
<feature type="compositionally biased region" description="Low complexity" evidence="1">
    <location>
        <begin position="276"/>
        <end position="297"/>
    </location>
</feature>
<keyword evidence="4" id="KW-1185">Reference proteome</keyword>
<dbReference type="Gene3D" id="1.10.10.60">
    <property type="entry name" value="Homeodomain-like"/>
    <property type="match status" value="1"/>
</dbReference>
<organism evidence="3 4">
    <name type="scientific">Riccia sorocarpa</name>
    <dbReference type="NCBI Taxonomy" id="122646"/>
    <lineage>
        <taxon>Eukaryota</taxon>
        <taxon>Viridiplantae</taxon>
        <taxon>Streptophyta</taxon>
        <taxon>Embryophyta</taxon>
        <taxon>Marchantiophyta</taxon>
        <taxon>Marchantiopsida</taxon>
        <taxon>Marchantiidae</taxon>
        <taxon>Marchantiales</taxon>
        <taxon>Ricciaceae</taxon>
        <taxon>Riccia</taxon>
    </lineage>
</organism>
<name>A0ABD3HEX3_9MARC</name>
<evidence type="ECO:0000313" key="3">
    <source>
        <dbReference type="EMBL" id="KAL3688704.1"/>
    </source>
</evidence>
<protein>
    <recommendedName>
        <fullName evidence="2">Myb/SANT-like DNA-binding domain-containing protein</fullName>
    </recommendedName>
</protein>
<feature type="domain" description="Myb/SANT-like DNA-binding" evidence="2">
    <location>
        <begin position="129"/>
        <end position="207"/>
    </location>
</feature>
<feature type="region of interest" description="Disordered" evidence="1">
    <location>
        <begin position="257"/>
        <end position="325"/>
    </location>
</feature>
<evidence type="ECO:0000256" key="1">
    <source>
        <dbReference type="SAM" id="MobiDB-lite"/>
    </source>
</evidence>
<dbReference type="EMBL" id="JBJQOH010000004">
    <property type="protein sequence ID" value="KAL3688704.1"/>
    <property type="molecule type" value="Genomic_DNA"/>
</dbReference>
<evidence type="ECO:0000259" key="2">
    <source>
        <dbReference type="Pfam" id="PF13837"/>
    </source>
</evidence>
<reference evidence="3 4" key="1">
    <citation type="submission" date="2024-09" db="EMBL/GenBank/DDBJ databases">
        <title>Chromosome-scale assembly of Riccia sorocarpa.</title>
        <authorList>
            <person name="Paukszto L."/>
        </authorList>
    </citation>
    <scope>NUCLEOTIDE SEQUENCE [LARGE SCALE GENOMIC DNA]</scope>
    <source>
        <strain evidence="3">LP-2024</strain>
        <tissue evidence="3">Aerial parts of the thallus</tissue>
    </source>
</reference>
<dbReference type="AlphaFoldDB" id="A0ABD3HEX3"/>
<dbReference type="PANTHER" id="PTHR33492:SF19">
    <property type="entry name" value="MYB-LIKE DOMAIN-CONTAINING PROTEIN"/>
    <property type="match status" value="1"/>
</dbReference>
<gene>
    <name evidence="3" type="ORF">R1sor_015013</name>
</gene>
<accession>A0ABD3HEX3</accession>
<dbReference type="Proteomes" id="UP001633002">
    <property type="component" value="Unassembled WGS sequence"/>
</dbReference>
<sequence length="442" mass="48985">MSTSSSAHSIVGFIVKHSGITGICNATSFLVTKTIHHCYKFKAKTKLPGRSKLEKLSYFQEILVVLELVCLHTAASGGHGIAPAPSFNAAPGSHGSSSAAIPALSLPMPVYPYLHSAESSGKASKRKLKWEEWNTIELIEVMSAEFIENEERRSTDRCTCERHDAKWTRIQRRMNARGVVGESSQFKNRWESLQTDYKTVNDFIHKSGNDNFFEMGRVQRKAEKLPLTFQKAFHLLMDSFLKECANVTPVCMAESFDSLPGDEEQPVADSQPAEIPPSAGTSSPDTTPAPAATSVAPEVVKNIGVDSPGARHSESASAANSGVRKCKKRASNDSVTNLVSGVTTEVMGVEKDKLEAFKESENQKMVVRERTLIWYDYYLSHSYNEQRWISTIRMPKCLFLQVVAKLTPYVQKADTQFRKAVPTDVKVAVLSSISFGFWCKLF</sequence>
<evidence type="ECO:0000313" key="4">
    <source>
        <dbReference type="Proteomes" id="UP001633002"/>
    </source>
</evidence>
<dbReference type="Pfam" id="PF13837">
    <property type="entry name" value="Myb_DNA-bind_4"/>
    <property type="match status" value="1"/>
</dbReference>
<proteinExistence type="predicted"/>